<dbReference type="InterPro" id="IPR051796">
    <property type="entry name" value="ISF_SsuE-like"/>
</dbReference>
<dbReference type="PANTHER" id="PTHR43278:SF2">
    <property type="entry name" value="IRON-SULFUR FLAVOPROTEIN"/>
    <property type="match status" value="1"/>
</dbReference>
<evidence type="ECO:0000313" key="4">
    <source>
        <dbReference type="EMBL" id="QXM05792.1"/>
    </source>
</evidence>
<dbReference type="EMBL" id="CP078093">
    <property type="protein sequence ID" value="QXM05792.1"/>
    <property type="molecule type" value="Genomic_DNA"/>
</dbReference>
<keyword evidence="2" id="KW-0288">FMN</keyword>
<feature type="domain" description="NADPH-dependent FMN reductase-like" evidence="3">
    <location>
        <begin position="1"/>
        <end position="131"/>
    </location>
</feature>
<sequence length="191" mass="21722">MKALAILGSPRVKMNTDLLLNSVIQGLEEQHVVVEKIELKKFNIHPCIACGACEKTGVCFINDDMHKLYQKFDAADIVVFASPLYFNSVTSIAKTMIDRCQMFWSSKYVYNKPAIDRTKKRNGMFIATAGSLQKENGFMGATLVVDLFFRAINTKYHYNLLVDNTDKLFVKERLGLLEKAYEMGKKLTIFD</sequence>
<dbReference type="InterPro" id="IPR005025">
    <property type="entry name" value="FMN_Rdtase-like_dom"/>
</dbReference>
<accession>A0ABX8RBG4</accession>
<dbReference type="Pfam" id="PF03358">
    <property type="entry name" value="FMN_red"/>
    <property type="match status" value="1"/>
</dbReference>
<evidence type="ECO:0000313" key="5">
    <source>
        <dbReference type="Proteomes" id="UP000886818"/>
    </source>
</evidence>
<evidence type="ECO:0000256" key="2">
    <source>
        <dbReference type="ARBA" id="ARBA00022643"/>
    </source>
</evidence>
<proteinExistence type="predicted"/>
<dbReference type="RefSeq" id="WP_218282490.1">
    <property type="nucleotide sequence ID" value="NZ_CP078093.1"/>
</dbReference>
<keyword evidence="1" id="KW-0285">Flavoprotein</keyword>
<dbReference type="Proteomes" id="UP000886818">
    <property type="component" value="Chromosome"/>
</dbReference>
<reference evidence="4" key="1">
    <citation type="submission" date="2021-07" db="EMBL/GenBank/DDBJ databases">
        <title>Complete genome sequence of Crassaminicella sp. 143-21, isolated from a deep-sea hydrothermal vent.</title>
        <authorList>
            <person name="Li X."/>
        </authorList>
    </citation>
    <scope>NUCLEOTIDE SEQUENCE</scope>
    <source>
        <strain evidence="4">143-21</strain>
    </source>
</reference>
<evidence type="ECO:0000259" key="3">
    <source>
        <dbReference type="Pfam" id="PF03358"/>
    </source>
</evidence>
<protein>
    <submittedName>
        <fullName evidence="4">Flavodoxin family protein</fullName>
    </submittedName>
</protein>
<organism evidence="4 5">
    <name type="scientific">Crassaminicella indica</name>
    <dbReference type="NCBI Taxonomy" id="2855394"/>
    <lineage>
        <taxon>Bacteria</taxon>
        <taxon>Bacillati</taxon>
        <taxon>Bacillota</taxon>
        <taxon>Clostridia</taxon>
        <taxon>Eubacteriales</taxon>
        <taxon>Clostridiaceae</taxon>
        <taxon>Crassaminicella</taxon>
    </lineage>
</organism>
<dbReference type="PANTHER" id="PTHR43278">
    <property type="entry name" value="NAD(P)H-DEPENDENT FMN-CONTAINING OXIDOREDUCTASE YWQN-RELATED"/>
    <property type="match status" value="1"/>
</dbReference>
<evidence type="ECO:0000256" key="1">
    <source>
        <dbReference type="ARBA" id="ARBA00022630"/>
    </source>
</evidence>
<name>A0ABX8RBG4_9CLOT</name>
<gene>
    <name evidence="4" type="ORF">KVH43_10555</name>
</gene>
<keyword evidence="5" id="KW-1185">Reference proteome</keyword>